<dbReference type="SUPFAM" id="SSF51445">
    <property type="entry name" value="(Trans)glycosidases"/>
    <property type="match status" value="1"/>
</dbReference>
<dbReference type="RefSeq" id="WP_013541297.1">
    <property type="nucleotide sequence ID" value="NC_014931.1"/>
</dbReference>
<dbReference type="STRING" id="595537.Varpa_2878"/>
<reference evidence="3" key="1">
    <citation type="submission" date="2010-12" db="EMBL/GenBank/DDBJ databases">
        <title>Complete sequence of Variovorax paradoxus EPS.</title>
        <authorList>
            <consortium name="US DOE Joint Genome Institute"/>
            <person name="Lucas S."/>
            <person name="Copeland A."/>
            <person name="Lapidus A."/>
            <person name="Cheng J.-F."/>
            <person name="Goodwin L."/>
            <person name="Pitluck S."/>
            <person name="Teshima H."/>
            <person name="Detter J.C."/>
            <person name="Han C."/>
            <person name="Tapia R."/>
            <person name="Land M."/>
            <person name="Hauser L."/>
            <person name="Kyrpides N."/>
            <person name="Ivanova N."/>
            <person name="Ovchinnikova G."/>
            <person name="Orwin P."/>
            <person name="Han J.-I.G."/>
            <person name="Woyke T."/>
        </authorList>
    </citation>
    <scope>NUCLEOTIDE SEQUENCE [LARGE SCALE GENOMIC DNA]</scope>
    <source>
        <strain evidence="3">EPS</strain>
    </source>
</reference>
<gene>
    <name evidence="2" type="ordered locus">Varpa_2878</name>
</gene>
<evidence type="ECO:0008006" key="4">
    <source>
        <dbReference type="Google" id="ProtNLM"/>
    </source>
</evidence>
<dbReference type="AlphaFoldDB" id="E6V5S8"/>
<proteinExistence type="predicted"/>
<dbReference type="EMBL" id="CP002417">
    <property type="protein sequence ID" value="ADU37069.1"/>
    <property type="molecule type" value="Genomic_DNA"/>
</dbReference>
<dbReference type="eggNOG" id="COG3669">
    <property type="taxonomic scope" value="Bacteria"/>
</dbReference>
<evidence type="ECO:0000313" key="2">
    <source>
        <dbReference type="EMBL" id="ADU37069.1"/>
    </source>
</evidence>
<feature type="chain" id="PRO_5003213040" description="DUF1906 domain-containing protein" evidence="1">
    <location>
        <begin position="36"/>
        <end position="342"/>
    </location>
</feature>
<dbReference type="InterPro" id="IPR017853">
    <property type="entry name" value="GH"/>
</dbReference>
<sequence length="342" mass="36807">MTKRVCPWVAPVLLRGLAAVALAMAAWAWHMPAQAGALKVQRVVPAPAAPSPEPGKAGPPAPSFGVMVHYLPDKQSAGELARFDAEALADSLAEMRASYLILTLGQNNGQYIAPNAALETLCPRSARNRAPRDLPLAIGRALQRRDIALILYLPFRAPQADPYLMECLGDVSEQLPPPPRFIAAWSAVIKDWSDHYGPLATGWWFDGVYNTTGMTADDWGKLCAAARSGASNRWLAFNAGEGQARFSLKSAPCQNLMAGEYLQPTARLVSPPSELRLHVLTPLGTHWGRPSTARFSAARLRGWIGDATAAGGMLTLDLPLDSNFHFLPAHVALVRSATAPRP</sequence>
<feature type="signal peptide" evidence="1">
    <location>
        <begin position="1"/>
        <end position="35"/>
    </location>
</feature>
<dbReference type="Gene3D" id="3.20.20.80">
    <property type="entry name" value="Glycosidases"/>
    <property type="match status" value="1"/>
</dbReference>
<evidence type="ECO:0000256" key="1">
    <source>
        <dbReference type="SAM" id="SignalP"/>
    </source>
</evidence>
<name>E6V5S8_VARPE</name>
<dbReference type="Proteomes" id="UP000008917">
    <property type="component" value="Chromosome"/>
</dbReference>
<protein>
    <recommendedName>
        <fullName evidence="4">DUF1906 domain-containing protein</fullName>
    </recommendedName>
</protein>
<accession>E6V5S8</accession>
<keyword evidence="1" id="KW-0732">Signal</keyword>
<reference evidence="2 3" key="2">
    <citation type="journal article" date="2013" name="Genome Announc.">
        <title>Genome of the Root-Associated Plant Growth-Promoting Bacterium Variovorax paradoxus Strain EPS.</title>
        <authorList>
            <person name="Han J.I."/>
            <person name="Spain J.C."/>
            <person name="Leadbetter J.R."/>
            <person name="Ovchinnikova G."/>
            <person name="Goodwin L.A."/>
            <person name="Han C.S."/>
            <person name="Woyke T."/>
            <person name="Davenport K.W."/>
            <person name="Orwin P.M."/>
        </authorList>
    </citation>
    <scope>NUCLEOTIDE SEQUENCE [LARGE SCALE GENOMIC DNA]</scope>
    <source>
        <strain evidence="2 3">EPS</strain>
    </source>
</reference>
<evidence type="ECO:0000313" key="3">
    <source>
        <dbReference type="Proteomes" id="UP000008917"/>
    </source>
</evidence>
<dbReference type="KEGG" id="vpe:Varpa_2878"/>
<dbReference type="HOGENOM" id="CLU_820939_0_0_4"/>
<organism evidence="2 3">
    <name type="scientific">Variovorax paradoxus (strain EPS)</name>
    <dbReference type="NCBI Taxonomy" id="595537"/>
    <lineage>
        <taxon>Bacteria</taxon>
        <taxon>Pseudomonadati</taxon>
        <taxon>Pseudomonadota</taxon>
        <taxon>Betaproteobacteria</taxon>
        <taxon>Burkholderiales</taxon>
        <taxon>Comamonadaceae</taxon>
        <taxon>Variovorax</taxon>
    </lineage>
</organism>